<name>A0A0C2CQK3_9BACT</name>
<gene>
    <name evidence="1" type="ORF">DB30_08032</name>
</gene>
<reference evidence="1 2" key="1">
    <citation type="submission" date="2014-12" db="EMBL/GenBank/DDBJ databases">
        <title>Genome assembly of Enhygromyxa salina DSM 15201.</title>
        <authorList>
            <person name="Sharma G."/>
            <person name="Subramanian S."/>
        </authorList>
    </citation>
    <scope>NUCLEOTIDE SEQUENCE [LARGE SCALE GENOMIC DNA]</scope>
    <source>
        <strain evidence="1 2">DSM 15201</strain>
    </source>
</reference>
<comment type="caution">
    <text evidence="1">The sequence shown here is derived from an EMBL/GenBank/DDBJ whole genome shotgun (WGS) entry which is preliminary data.</text>
</comment>
<dbReference type="EMBL" id="JMCC02000095">
    <property type="protein sequence ID" value="KIG13466.1"/>
    <property type="molecule type" value="Genomic_DNA"/>
</dbReference>
<sequence>MPKTYLGLRRIKWEKSQSRQGSSVTRAPIWSTACARSSRKWVDSSCWGPSTVIFADGPAAVKRWNSSAASGLSKPKGSQT</sequence>
<proteinExistence type="predicted"/>
<evidence type="ECO:0000313" key="2">
    <source>
        <dbReference type="Proteomes" id="UP000031599"/>
    </source>
</evidence>
<accession>A0A0C2CQK3</accession>
<evidence type="ECO:0000313" key="1">
    <source>
        <dbReference type="EMBL" id="KIG13466.1"/>
    </source>
</evidence>
<organism evidence="1 2">
    <name type="scientific">Enhygromyxa salina</name>
    <dbReference type="NCBI Taxonomy" id="215803"/>
    <lineage>
        <taxon>Bacteria</taxon>
        <taxon>Pseudomonadati</taxon>
        <taxon>Myxococcota</taxon>
        <taxon>Polyangia</taxon>
        <taxon>Nannocystales</taxon>
        <taxon>Nannocystaceae</taxon>
        <taxon>Enhygromyxa</taxon>
    </lineage>
</organism>
<dbReference type="Proteomes" id="UP000031599">
    <property type="component" value="Unassembled WGS sequence"/>
</dbReference>
<dbReference type="AlphaFoldDB" id="A0A0C2CQK3"/>
<protein>
    <submittedName>
        <fullName evidence="1">Uncharacterized protein</fullName>
    </submittedName>
</protein>